<evidence type="ECO:0000313" key="1">
    <source>
        <dbReference type="EMBL" id="CAD8671964.1"/>
    </source>
</evidence>
<dbReference type="PANTHER" id="PTHR34290:SF2">
    <property type="entry name" value="OS04G0668800 PROTEIN"/>
    <property type="match status" value="1"/>
</dbReference>
<proteinExistence type="predicted"/>
<sequence length="212" mass="22794">MSLATMMPLRRAVAMHMARQRMVMVTPRMVSSHAAASASPSTSGSKPSWQIRMLYDGECPLCMREVNFLRSKDGGRGLVDFVDIASPAYSPADNAGITYQQAMERIHAIEADGRVVTNIEVFRRVYEVIGLGWVYAITSNPTVEKLANAVYGVWAKYRMEVTGREAMAIIIERQRAAAAAGGRVAGSACADADAACELPASSSSSSRAAGKQ</sequence>
<dbReference type="AlphaFoldDB" id="A0A7S0WLG8"/>
<organism evidence="1">
    <name type="scientific">Chlamydomonas leiostraca</name>
    <dbReference type="NCBI Taxonomy" id="1034604"/>
    <lineage>
        <taxon>Eukaryota</taxon>
        <taxon>Viridiplantae</taxon>
        <taxon>Chlorophyta</taxon>
        <taxon>core chlorophytes</taxon>
        <taxon>Chlorophyceae</taxon>
        <taxon>CS clade</taxon>
        <taxon>Chlamydomonadales</taxon>
        <taxon>Chlamydomonadaceae</taxon>
        <taxon>Chlamydomonas</taxon>
    </lineage>
</organism>
<dbReference type="Pfam" id="PF04134">
    <property type="entry name" value="DCC1-like"/>
    <property type="match status" value="1"/>
</dbReference>
<accession>A0A7S0WLG8</accession>
<dbReference type="EMBL" id="HBFB01008866">
    <property type="protein sequence ID" value="CAD8671964.1"/>
    <property type="molecule type" value="Transcribed_RNA"/>
</dbReference>
<dbReference type="InterPro" id="IPR007263">
    <property type="entry name" value="DCC1-like"/>
</dbReference>
<gene>
    <name evidence="1" type="ORF">CLEI1391_LOCUS5007</name>
</gene>
<reference evidence="1" key="1">
    <citation type="submission" date="2021-01" db="EMBL/GenBank/DDBJ databases">
        <authorList>
            <person name="Corre E."/>
            <person name="Pelletier E."/>
            <person name="Niang G."/>
            <person name="Scheremetjew M."/>
            <person name="Finn R."/>
            <person name="Kale V."/>
            <person name="Holt S."/>
            <person name="Cochrane G."/>
            <person name="Meng A."/>
            <person name="Brown T."/>
            <person name="Cohen L."/>
        </authorList>
    </citation>
    <scope>NUCLEOTIDE SEQUENCE</scope>
    <source>
        <strain evidence="1">SAG 11-49</strain>
    </source>
</reference>
<dbReference type="InterPro" id="IPR044691">
    <property type="entry name" value="DCC1_Trx"/>
</dbReference>
<protein>
    <recommendedName>
        <fullName evidence="2">Thiol-disulfide oxidoreductase DCC</fullName>
    </recommendedName>
</protein>
<dbReference type="PANTHER" id="PTHR34290">
    <property type="entry name" value="SI:CH73-390P7.2"/>
    <property type="match status" value="1"/>
</dbReference>
<dbReference type="GO" id="GO:0015035">
    <property type="term" value="F:protein-disulfide reductase activity"/>
    <property type="evidence" value="ECO:0007669"/>
    <property type="project" value="InterPro"/>
</dbReference>
<name>A0A7S0WLG8_9CHLO</name>
<evidence type="ECO:0008006" key="2">
    <source>
        <dbReference type="Google" id="ProtNLM"/>
    </source>
</evidence>